<accession>A0A838BVT3</accession>
<proteinExistence type="predicted"/>
<protein>
    <recommendedName>
        <fullName evidence="1">Bbp19-like phage domain-containing protein</fullName>
    </recommendedName>
</protein>
<dbReference type="Pfam" id="PF25181">
    <property type="entry name" value="Phage_Bbp19"/>
    <property type="match status" value="1"/>
</dbReference>
<gene>
    <name evidence="2" type="ORF">H0S73_25210</name>
</gene>
<dbReference type="RefSeq" id="WP_181054968.1">
    <property type="nucleotide sequence ID" value="NZ_JACDXJ010000004.1"/>
</dbReference>
<evidence type="ECO:0000313" key="3">
    <source>
        <dbReference type="Proteomes" id="UP000572984"/>
    </source>
</evidence>
<name>A0A838BVT3_9HYPH</name>
<dbReference type="EMBL" id="JACDXJ010000004">
    <property type="protein sequence ID" value="MBA1159380.1"/>
    <property type="molecule type" value="Genomic_DNA"/>
</dbReference>
<organism evidence="2 3">
    <name type="scientific">Microvirga mediterraneensis</name>
    <dbReference type="NCBI Taxonomy" id="2754695"/>
    <lineage>
        <taxon>Bacteria</taxon>
        <taxon>Pseudomonadati</taxon>
        <taxon>Pseudomonadota</taxon>
        <taxon>Alphaproteobacteria</taxon>
        <taxon>Hyphomicrobiales</taxon>
        <taxon>Methylobacteriaceae</taxon>
        <taxon>Microvirga</taxon>
    </lineage>
</organism>
<reference evidence="2 3" key="1">
    <citation type="submission" date="2020-07" db="EMBL/GenBank/DDBJ databases">
        <title>Draft genome and description of Microvirga mediterraneensis Marseille-Q2068 sp. nov.</title>
        <authorList>
            <person name="Boxberger M."/>
        </authorList>
    </citation>
    <scope>NUCLEOTIDE SEQUENCE [LARGE SCALE GENOMIC DNA]</scope>
    <source>
        <strain evidence="2 3">Marseille-Q2068</strain>
    </source>
</reference>
<keyword evidence="3" id="KW-1185">Reference proteome</keyword>
<dbReference type="InterPro" id="IPR057447">
    <property type="entry name" value="Bbp19-like_phage"/>
</dbReference>
<feature type="domain" description="Bbp19-like phage" evidence="1">
    <location>
        <begin position="24"/>
        <end position="86"/>
    </location>
</feature>
<comment type="caution">
    <text evidence="2">The sequence shown here is derived from an EMBL/GenBank/DDBJ whole genome shotgun (WGS) entry which is preliminary data.</text>
</comment>
<evidence type="ECO:0000259" key="1">
    <source>
        <dbReference type="Pfam" id="PF25181"/>
    </source>
</evidence>
<sequence>MTHLEQFEQELAEEIATRERDDLRKVLDSREGRRVLWSLLDAAGVYGLSYTGEAMSTGFNEGRRSVGITLLQKIEDLAPGSFLTMQREVLEEKQTVEGLRKAAAEKDEGESE</sequence>
<evidence type="ECO:0000313" key="2">
    <source>
        <dbReference type="EMBL" id="MBA1159380.1"/>
    </source>
</evidence>
<dbReference type="AlphaFoldDB" id="A0A838BVT3"/>
<dbReference type="Proteomes" id="UP000572984">
    <property type="component" value="Unassembled WGS sequence"/>
</dbReference>